<reference evidence="3" key="1">
    <citation type="submission" date="2017-11" db="EMBL/GenBank/DDBJ databases">
        <authorList>
            <person name="Wibberg D."/>
        </authorList>
    </citation>
    <scope>NUCLEOTIDE SEQUENCE [LARGE SCALE GENOMIC DNA]</scope>
</reference>
<dbReference type="EMBL" id="LT963352">
    <property type="protein sequence ID" value="SOR83254.1"/>
    <property type="molecule type" value="Genomic_DNA"/>
</dbReference>
<name>A0A2N9BIS3_STRCX</name>
<evidence type="ECO:0000313" key="3">
    <source>
        <dbReference type="Proteomes" id="UP000235464"/>
    </source>
</evidence>
<dbReference type="Proteomes" id="UP000235464">
    <property type="component" value="Chromosome I"/>
</dbReference>
<organism evidence="2 3">
    <name type="scientific">Streptomyces chartreusis NRRL 3882</name>
    <dbReference type="NCBI Taxonomy" id="1079985"/>
    <lineage>
        <taxon>Bacteria</taxon>
        <taxon>Bacillati</taxon>
        <taxon>Actinomycetota</taxon>
        <taxon>Actinomycetes</taxon>
        <taxon>Kitasatosporales</taxon>
        <taxon>Streptomycetaceae</taxon>
        <taxon>Streptomyces</taxon>
    </lineage>
</organism>
<sequence>MCRTESPHRPGGVVALSGWAPGHGSDRLARARQTAWGGARLVRLRDRLVRWMLVASKRGVRCVWAVAYGGARRRPDDTTSKALRGSRKHAQAPTRSEQ</sequence>
<feature type="region of interest" description="Disordered" evidence="1">
    <location>
        <begin position="1"/>
        <end position="20"/>
    </location>
</feature>
<evidence type="ECO:0000313" key="2">
    <source>
        <dbReference type="EMBL" id="SOR83254.1"/>
    </source>
</evidence>
<evidence type="ECO:0000256" key="1">
    <source>
        <dbReference type="SAM" id="MobiDB-lite"/>
    </source>
</evidence>
<accession>A0A2N9BIS3</accession>
<gene>
    <name evidence="2" type="ORF">SCNRRL3882_6700</name>
</gene>
<feature type="region of interest" description="Disordered" evidence="1">
    <location>
        <begin position="72"/>
        <end position="98"/>
    </location>
</feature>
<proteinExistence type="predicted"/>
<dbReference type="AlphaFoldDB" id="A0A2N9BIS3"/>
<keyword evidence="3" id="KW-1185">Reference proteome</keyword>
<protein>
    <submittedName>
        <fullName evidence="2">Uncharacterized protein</fullName>
    </submittedName>
</protein>